<feature type="domain" description="Alpha/beta hydrolase fold-5" evidence="2">
    <location>
        <begin position="66"/>
        <end position="227"/>
    </location>
</feature>
<accession>A0A8T3VK12</accession>
<dbReference type="SUPFAM" id="SSF53474">
    <property type="entry name" value="alpha/beta-Hydrolases"/>
    <property type="match status" value="1"/>
</dbReference>
<protein>
    <submittedName>
        <fullName evidence="3">Alpha/beta hydrolase</fullName>
    </submittedName>
</protein>
<name>A0A8T3VK12_METOL</name>
<comment type="caution">
    <text evidence="3">The sequence shown here is derived from an EMBL/GenBank/DDBJ whole genome shotgun (WGS) entry which is preliminary data.</text>
</comment>
<evidence type="ECO:0000313" key="3">
    <source>
        <dbReference type="EMBL" id="MBE6511864.1"/>
    </source>
</evidence>
<dbReference type="AlphaFoldDB" id="A0A8T3VK12"/>
<keyword evidence="3" id="KW-0378">Hydrolase</keyword>
<evidence type="ECO:0000313" key="4">
    <source>
        <dbReference type="Proteomes" id="UP000732619"/>
    </source>
</evidence>
<dbReference type="Pfam" id="PF12695">
    <property type="entry name" value="Abhydrolase_5"/>
    <property type="match status" value="1"/>
</dbReference>
<feature type="transmembrane region" description="Helical" evidence="1">
    <location>
        <begin position="7"/>
        <end position="27"/>
    </location>
</feature>
<keyword evidence="1" id="KW-0472">Membrane</keyword>
<evidence type="ECO:0000259" key="2">
    <source>
        <dbReference type="Pfam" id="PF12695"/>
    </source>
</evidence>
<keyword evidence="1" id="KW-1133">Transmembrane helix</keyword>
<dbReference type="GO" id="GO:0016787">
    <property type="term" value="F:hydrolase activity"/>
    <property type="evidence" value="ECO:0007669"/>
    <property type="project" value="UniProtKB-KW"/>
</dbReference>
<keyword evidence="1" id="KW-0812">Transmembrane</keyword>
<dbReference type="PROSITE" id="PS51257">
    <property type="entry name" value="PROKAR_LIPOPROTEIN"/>
    <property type="match status" value="1"/>
</dbReference>
<dbReference type="InterPro" id="IPR029059">
    <property type="entry name" value="AB_hydrolase_5"/>
</dbReference>
<proteinExistence type="predicted"/>
<reference evidence="3" key="1">
    <citation type="submission" date="2019-04" db="EMBL/GenBank/DDBJ databases">
        <title>Evolution of Biomass-Degrading Anaerobic Consortia Revealed by Metagenomics.</title>
        <authorList>
            <person name="Peng X."/>
        </authorList>
    </citation>
    <scope>NUCLEOTIDE SEQUENCE</scope>
    <source>
        <strain evidence="3">SIG14</strain>
    </source>
</reference>
<sequence length="239" mass="26120">MNKKIKIALYIILASIIFLGCFSIWYVNNYSHADPSVNAYLNGTENVSVEKVEKGLFLDGPGDDKALIFYPGAKIEYISYLPLFMDLANDGVDCFIVEMPGNLAFLGSNSADSIIDGGNYSYDGWYLSGHSLGGVMASSYAVTHKDEINGLILLAAYPVEDLGNMPVLSIYGSNDETLNKETYDESKRLMGQNLTEYVINGGNHAQFGSYGNQSGDGIATISPENQRDQTEKAILEFIN</sequence>
<dbReference type="Gene3D" id="3.40.50.1820">
    <property type="entry name" value="alpha/beta hydrolase"/>
    <property type="match status" value="1"/>
</dbReference>
<organism evidence="3 4">
    <name type="scientific">Methanobrevibacter olleyae</name>
    <dbReference type="NCBI Taxonomy" id="294671"/>
    <lineage>
        <taxon>Archaea</taxon>
        <taxon>Methanobacteriati</taxon>
        <taxon>Methanobacteriota</taxon>
        <taxon>Methanomada group</taxon>
        <taxon>Methanobacteria</taxon>
        <taxon>Methanobacteriales</taxon>
        <taxon>Methanobacteriaceae</taxon>
        <taxon>Methanobrevibacter</taxon>
    </lineage>
</organism>
<dbReference type="InterPro" id="IPR029058">
    <property type="entry name" value="AB_hydrolase_fold"/>
</dbReference>
<dbReference type="Proteomes" id="UP000732619">
    <property type="component" value="Unassembled WGS sequence"/>
</dbReference>
<evidence type="ECO:0000256" key="1">
    <source>
        <dbReference type="SAM" id="Phobius"/>
    </source>
</evidence>
<gene>
    <name evidence="3" type="ORF">E7Z75_01755</name>
</gene>
<dbReference type="EMBL" id="SUTG01000004">
    <property type="protein sequence ID" value="MBE6511864.1"/>
    <property type="molecule type" value="Genomic_DNA"/>
</dbReference>